<name>A0ABR7IYP1_9FLAO</name>
<dbReference type="RefSeq" id="WP_166128374.1">
    <property type="nucleotide sequence ID" value="NZ_JAANOQ010000005.1"/>
</dbReference>
<accession>A0ABR7IYP1</accession>
<sequence>MKLINKISKAIAVVTVALLSFSCENDTENVIEKYPTIAETLEKNSTNDYTVLVKALKATQLFALTTNPGSYTLFAPNNASFSTYSSTLIPAGTLVEATDFTTLSAAQLAELKRVLMNHFVVTGTLASDLPDGGYIKTYSPYLLSTSIGLSAYVTKTSGIVINGGTTNGGTKVTKGDINASNGVIHYVESVMKLPTLVSTVIANPNLSTLLTVVTDPAQAAVLAQLTTPASNTQIFAPTNAAFTTALATGGYLNGKSAADITKILRYHLATAGSFTQTAIIGTSTGNINNGASSATSFLPTAATTDATVTTRVNLGTSTTIFQTFRIEKNSVKLFENPALTVPASNIKTVNIHTSNGIIHLIDRVLQPVL</sequence>
<keyword evidence="4" id="KW-1185">Reference proteome</keyword>
<protein>
    <submittedName>
        <fullName evidence="3">Fasciclin domain-containing protein</fullName>
    </submittedName>
</protein>
<evidence type="ECO:0000313" key="3">
    <source>
        <dbReference type="EMBL" id="MBC5834909.1"/>
    </source>
</evidence>
<proteinExistence type="predicted"/>
<feature type="signal peptide" evidence="1">
    <location>
        <begin position="1"/>
        <end position="25"/>
    </location>
</feature>
<dbReference type="InterPro" id="IPR000782">
    <property type="entry name" value="FAS1_domain"/>
</dbReference>
<dbReference type="PROSITE" id="PS50213">
    <property type="entry name" value="FAS1"/>
    <property type="match status" value="2"/>
</dbReference>
<feature type="chain" id="PRO_5045166013" evidence="1">
    <location>
        <begin position="26"/>
        <end position="369"/>
    </location>
</feature>
<dbReference type="Proteomes" id="UP000605990">
    <property type="component" value="Unassembled WGS sequence"/>
</dbReference>
<evidence type="ECO:0000256" key="1">
    <source>
        <dbReference type="SAM" id="SignalP"/>
    </source>
</evidence>
<gene>
    <name evidence="3" type="ORF">H8R27_08420</name>
</gene>
<dbReference type="PANTHER" id="PTHR10900:SF77">
    <property type="entry name" value="FI19380P1"/>
    <property type="match status" value="1"/>
</dbReference>
<comment type="caution">
    <text evidence="3">The sequence shown here is derived from an EMBL/GenBank/DDBJ whole genome shotgun (WGS) entry which is preliminary data.</text>
</comment>
<dbReference type="PANTHER" id="PTHR10900">
    <property type="entry name" value="PERIOSTIN-RELATED"/>
    <property type="match status" value="1"/>
</dbReference>
<dbReference type="InterPro" id="IPR050904">
    <property type="entry name" value="Adhesion/Biosynth-related"/>
</dbReference>
<evidence type="ECO:0000259" key="2">
    <source>
        <dbReference type="PROSITE" id="PS50213"/>
    </source>
</evidence>
<evidence type="ECO:0000313" key="4">
    <source>
        <dbReference type="Proteomes" id="UP000605990"/>
    </source>
</evidence>
<dbReference type="EMBL" id="JACRUN010000004">
    <property type="protein sequence ID" value="MBC5834909.1"/>
    <property type="molecule type" value="Genomic_DNA"/>
</dbReference>
<dbReference type="SMART" id="SM00554">
    <property type="entry name" value="FAS1"/>
    <property type="match status" value="2"/>
</dbReference>
<keyword evidence="1" id="KW-0732">Signal</keyword>
<dbReference type="InterPro" id="IPR036378">
    <property type="entry name" value="FAS1_dom_sf"/>
</dbReference>
<feature type="domain" description="FAS1" evidence="2">
    <location>
        <begin position="36"/>
        <end position="191"/>
    </location>
</feature>
<dbReference type="PROSITE" id="PS51257">
    <property type="entry name" value="PROKAR_LIPOPROTEIN"/>
    <property type="match status" value="1"/>
</dbReference>
<organism evidence="3 4">
    <name type="scientific">Flavobacterium bernardetii</name>
    <dbReference type="NCBI Taxonomy" id="2813823"/>
    <lineage>
        <taxon>Bacteria</taxon>
        <taxon>Pseudomonadati</taxon>
        <taxon>Bacteroidota</taxon>
        <taxon>Flavobacteriia</taxon>
        <taxon>Flavobacteriales</taxon>
        <taxon>Flavobacteriaceae</taxon>
        <taxon>Flavobacterium</taxon>
    </lineage>
</organism>
<reference evidence="3 4" key="1">
    <citation type="submission" date="2020-08" db="EMBL/GenBank/DDBJ databases">
        <title>Description of novel Flavobacterium F-408 isolate.</title>
        <authorList>
            <person name="Saticioglu I.B."/>
            <person name="Duman M."/>
            <person name="Altun S."/>
        </authorList>
    </citation>
    <scope>NUCLEOTIDE SEQUENCE [LARGE SCALE GENOMIC DNA]</scope>
    <source>
        <strain evidence="3 4">F-408</strain>
    </source>
</reference>
<feature type="domain" description="FAS1" evidence="2">
    <location>
        <begin position="193"/>
        <end position="365"/>
    </location>
</feature>
<dbReference type="Gene3D" id="2.30.180.10">
    <property type="entry name" value="FAS1 domain"/>
    <property type="match status" value="2"/>
</dbReference>
<dbReference type="Pfam" id="PF02469">
    <property type="entry name" value="Fasciclin"/>
    <property type="match status" value="2"/>
</dbReference>
<dbReference type="SUPFAM" id="SSF82153">
    <property type="entry name" value="FAS1 domain"/>
    <property type="match status" value="2"/>
</dbReference>